<dbReference type="RefSeq" id="WP_050002062.1">
    <property type="nucleotide sequence ID" value="NZ_CP008887.1"/>
</dbReference>
<dbReference type="InterPro" id="IPR047657">
    <property type="entry name" value="PmbA"/>
</dbReference>
<dbReference type="HOGENOM" id="CLU_026425_4_2_2"/>
<dbReference type="InterPro" id="IPR045569">
    <property type="entry name" value="Metalloprtase-TldD/E_C"/>
</dbReference>
<dbReference type="PANTHER" id="PTHR43421:SF1">
    <property type="entry name" value="METALLOPROTEASE PMBA"/>
    <property type="match status" value="1"/>
</dbReference>
<dbReference type="OrthoDB" id="84520at2157"/>
<dbReference type="Pfam" id="PF19290">
    <property type="entry name" value="PmbA_TldD_2nd"/>
    <property type="match status" value="1"/>
</dbReference>
<evidence type="ECO:0000259" key="2">
    <source>
        <dbReference type="Pfam" id="PF19289"/>
    </source>
</evidence>
<dbReference type="PANTHER" id="PTHR43421">
    <property type="entry name" value="METALLOPROTEASE PMBA"/>
    <property type="match status" value="1"/>
</dbReference>
<dbReference type="KEGG" id="teu:TEU_01270"/>
<keyword evidence="5" id="KW-1185">Reference proteome</keyword>
<dbReference type="GO" id="GO:0005829">
    <property type="term" value="C:cytosol"/>
    <property type="evidence" value="ECO:0007669"/>
    <property type="project" value="TreeGrafter"/>
</dbReference>
<dbReference type="SUPFAM" id="SSF111283">
    <property type="entry name" value="Putative modulator of DNA gyrase, PmbA/TldD"/>
    <property type="match status" value="1"/>
</dbReference>
<protein>
    <submittedName>
        <fullName evidence="4">Peptidase</fullName>
    </submittedName>
</protein>
<dbReference type="AlphaFoldDB" id="A0A097QRG8"/>
<name>A0A097QRG8_9EURY</name>
<evidence type="ECO:0000259" key="1">
    <source>
        <dbReference type="Pfam" id="PF01523"/>
    </source>
</evidence>
<proteinExistence type="predicted"/>
<dbReference type="GeneID" id="25152062"/>
<dbReference type="InterPro" id="IPR035068">
    <property type="entry name" value="TldD/PmbA_N"/>
</dbReference>
<sequence length="427" mass="46969">MMEAVEGLVRILEREDVEWEVFYQFGRSGSFKIERETLERSQRKFYSGIGLRVGLKGRLGFSYITGLHPSEEELEKLVERAVKLAKISEVPFRGFPAHENVKRVPGIYDREIDEIPFEEAQGLALEYAELMRGKKAGETISGSISLAVGTNGVVNSNGVELEESSTYMGVSAYAVLSDPPGTGSYSQNFTSLQPFEVLENAVEKAVEEARLSARAEKLEPYSGELVLEPTALESVIGVFLSNLYGDEVYHGRSRFSKPGEEVGSFTLVDDSTIPELPGSYSFDGEGTPGQKTTLVGDGVVRNFLLDHTYASFLGMESTGNALRTFRSTPHIGPSNIVLEPGEESLEDYEGVIVRKVFGEHTANPVSGDFSLTVELGYVVENGELKPFKDNMLVGNVFELLRTLRPGKEPERVQSFISPRVLVGGRLV</sequence>
<dbReference type="Pfam" id="PF19289">
    <property type="entry name" value="PmbA_TldD_3rd"/>
    <property type="match status" value="1"/>
</dbReference>
<organism evidence="4 5">
    <name type="scientific">Thermococcus eurythermalis</name>
    <dbReference type="NCBI Taxonomy" id="1505907"/>
    <lineage>
        <taxon>Archaea</taxon>
        <taxon>Methanobacteriati</taxon>
        <taxon>Methanobacteriota</taxon>
        <taxon>Thermococci</taxon>
        <taxon>Thermococcales</taxon>
        <taxon>Thermococcaceae</taxon>
        <taxon>Thermococcus</taxon>
    </lineage>
</organism>
<dbReference type="Gene3D" id="3.30.2290.10">
    <property type="entry name" value="PmbA/TldD superfamily"/>
    <property type="match status" value="1"/>
</dbReference>
<dbReference type="GO" id="GO:0008237">
    <property type="term" value="F:metallopeptidase activity"/>
    <property type="evidence" value="ECO:0007669"/>
    <property type="project" value="InterPro"/>
</dbReference>
<feature type="domain" description="Metalloprotease TldD/E central" evidence="3">
    <location>
        <begin position="111"/>
        <end position="206"/>
    </location>
</feature>
<dbReference type="InterPro" id="IPR036059">
    <property type="entry name" value="TldD/PmbA_sf"/>
</dbReference>
<reference evidence="4 5" key="1">
    <citation type="journal article" date="2015" name="Int. J. Syst. Evol. Microbiol.">
        <title>Thermococcus eurythermalis sp. nov., a conditional piezophilic hyperthermophilic archaeon with a wide temperature range isolated from an oil-immersed chimney in the Guaymas Basin.</title>
        <authorList>
            <person name="Zhao W."/>
            <person name="Zeng X."/>
            <person name="Xiao X."/>
        </authorList>
    </citation>
    <scope>NUCLEOTIDE SEQUENCE [LARGE SCALE GENOMIC DNA]</scope>
    <source>
        <strain evidence="4 5">A501</strain>
    </source>
</reference>
<dbReference type="InterPro" id="IPR002510">
    <property type="entry name" value="Metalloprtase-TldD/E_N"/>
</dbReference>
<dbReference type="GO" id="GO:0006508">
    <property type="term" value="P:proteolysis"/>
    <property type="evidence" value="ECO:0007669"/>
    <property type="project" value="InterPro"/>
</dbReference>
<dbReference type="InterPro" id="IPR045570">
    <property type="entry name" value="Metalloprtase-TldD/E_cen_dom"/>
</dbReference>
<dbReference type="STRING" id="1505907.TEU_01270"/>
<accession>A0A097QRG8</accession>
<evidence type="ECO:0000313" key="4">
    <source>
        <dbReference type="EMBL" id="AIU69077.1"/>
    </source>
</evidence>
<dbReference type="Pfam" id="PF01523">
    <property type="entry name" value="PmbA_TldD_1st"/>
    <property type="match status" value="1"/>
</dbReference>
<evidence type="ECO:0000259" key="3">
    <source>
        <dbReference type="Pfam" id="PF19290"/>
    </source>
</evidence>
<evidence type="ECO:0000313" key="5">
    <source>
        <dbReference type="Proteomes" id="UP000029980"/>
    </source>
</evidence>
<dbReference type="Proteomes" id="UP000029980">
    <property type="component" value="Chromosome"/>
</dbReference>
<gene>
    <name evidence="4" type="ORF">TEU_01270</name>
</gene>
<feature type="domain" description="Metalloprotease TldD/E C-terminal" evidence="2">
    <location>
        <begin position="225"/>
        <end position="423"/>
    </location>
</feature>
<feature type="domain" description="Metalloprotease TldD/E N-terminal" evidence="1">
    <location>
        <begin position="19"/>
        <end position="85"/>
    </location>
</feature>
<dbReference type="EMBL" id="CP008887">
    <property type="protein sequence ID" value="AIU69077.1"/>
    <property type="molecule type" value="Genomic_DNA"/>
</dbReference>